<evidence type="ECO:0000313" key="16">
    <source>
        <dbReference type="Proteomes" id="UP001241537"/>
    </source>
</evidence>
<dbReference type="InterPro" id="IPR006555">
    <property type="entry name" value="ATP-dep_Helicase_C"/>
</dbReference>
<protein>
    <submittedName>
        <fullName evidence="15">Rad3-related DNA helicase</fullName>
    </submittedName>
</protein>
<keyword evidence="6 15" id="KW-0347">Helicase</keyword>
<keyword evidence="3" id="KW-0547">Nucleotide-binding</keyword>
<evidence type="ECO:0000256" key="6">
    <source>
        <dbReference type="ARBA" id="ARBA00022806"/>
    </source>
</evidence>
<dbReference type="EMBL" id="JAUSTO010000006">
    <property type="protein sequence ID" value="MDQ0152573.1"/>
    <property type="molecule type" value="Genomic_DNA"/>
</dbReference>
<feature type="domain" description="Helicase ATP-binding" evidence="14">
    <location>
        <begin position="182"/>
        <end position="435"/>
    </location>
</feature>
<evidence type="ECO:0000256" key="1">
    <source>
        <dbReference type="ARBA" id="ARBA00022485"/>
    </source>
</evidence>
<keyword evidence="4" id="KW-0227">DNA damage</keyword>
<evidence type="ECO:0000256" key="8">
    <source>
        <dbReference type="ARBA" id="ARBA00023004"/>
    </source>
</evidence>
<sequence length="801" mass="92330">MYAQRISVRNLVEFILRSGDIDNRTEFDTDPEAMLQGGRIHRKIQKSMPPNYQAEVPLKALYEENGLTLSVEGRADGIQREQDKITVDEIKGIYADVRRLTEARPLHLAQAKCYAAMLVKNEELSGRLCCQLSYCNLETEEIRRFQIEYEAEELLRWMNALVSEYFRWARFLAEHREARNRSAAVLNFPYNYRSGQKETAVDVFRAIRRSRNLFIQAPTGVGKTLSVIYPSVKAVAEGLSERVFYLTAKNIARSVAEESFQLLTGRGLSWISCSLSAKEKLCLNEAVDCNPEACPYARGHYDRVNEAIYELLQTEAVITDQVLFSRARQHSVCPYYLSLDLSSWCDSVIADYNYAFDPRAHLKRFFSEGADKNNIFLIDEAHNLPERASEMYSAALKKEDVLALKRLLRPYGKRLGAALQSLNLAMLAMRRSLSEYPRISADPISGREAAELPDVNFLLSPLNQCYTLLSELMEDRKELPERKELLSYFFVLRSFLAVAEELDEHYVVYAERRGEQFLVKLLCIDPSAQLKKYLEFSRSAVFFSATLLPIQYYKDLLTGEREEFAIYAESPFPRERRLLLCAADVSSRYTRRNEAEYIRIAAYIRTLLTARPGNYLCFFPSYTYLEAIHRHIETPPVCVKGDMLPVRYQLQIQQPEMQESQRANFLSAFQDGACPQLGLCVMGGVFSEGIDLRAEQLIGVVVVGTGLPAINTESELKRQYYNRRGENGFDYAYRYPGMNKVMQAAGRLIRSENDRGIILLLDERFLHRDYRVLFPREWSDCETITEEKLRGRLCEFWRYQG</sequence>
<keyword evidence="11" id="KW-0234">DNA repair</keyword>
<evidence type="ECO:0000256" key="11">
    <source>
        <dbReference type="ARBA" id="ARBA00023204"/>
    </source>
</evidence>
<dbReference type="InterPro" id="IPR027417">
    <property type="entry name" value="P-loop_NTPase"/>
</dbReference>
<dbReference type="GO" id="GO:0005524">
    <property type="term" value="F:ATP binding"/>
    <property type="evidence" value="ECO:0007669"/>
    <property type="project" value="UniProtKB-KW"/>
</dbReference>
<dbReference type="Proteomes" id="UP001241537">
    <property type="component" value="Unassembled WGS sequence"/>
</dbReference>
<organism evidence="15 16">
    <name type="scientific">Moryella indoligenes</name>
    <dbReference type="NCBI Taxonomy" id="371674"/>
    <lineage>
        <taxon>Bacteria</taxon>
        <taxon>Bacillati</taxon>
        <taxon>Bacillota</taxon>
        <taxon>Clostridia</taxon>
        <taxon>Lachnospirales</taxon>
        <taxon>Lachnospiraceae</taxon>
        <taxon>Moryella</taxon>
    </lineage>
</organism>
<dbReference type="GO" id="GO:0046872">
    <property type="term" value="F:metal ion binding"/>
    <property type="evidence" value="ECO:0007669"/>
    <property type="project" value="UniProtKB-KW"/>
</dbReference>
<dbReference type="SMART" id="SM00488">
    <property type="entry name" value="DEXDc2"/>
    <property type="match status" value="1"/>
</dbReference>
<evidence type="ECO:0000259" key="14">
    <source>
        <dbReference type="PROSITE" id="PS51193"/>
    </source>
</evidence>
<dbReference type="InterPro" id="IPR014013">
    <property type="entry name" value="Helic_SF1/SF2_ATP-bd_DinG/Rad3"/>
</dbReference>
<evidence type="ECO:0000256" key="9">
    <source>
        <dbReference type="ARBA" id="ARBA00023014"/>
    </source>
</evidence>
<dbReference type="GO" id="GO:0003677">
    <property type="term" value="F:DNA binding"/>
    <property type="evidence" value="ECO:0007669"/>
    <property type="project" value="UniProtKB-KW"/>
</dbReference>
<evidence type="ECO:0000256" key="5">
    <source>
        <dbReference type="ARBA" id="ARBA00022801"/>
    </source>
</evidence>
<evidence type="ECO:0000256" key="12">
    <source>
        <dbReference type="ARBA" id="ARBA00023235"/>
    </source>
</evidence>
<gene>
    <name evidence="15" type="ORF">J2S20_001265</name>
</gene>
<dbReference type="AlphaFoldDB" id="A0AAE4AK66"/>
<dbReference type="InterPro" id="IPR045028">
    <property type="entry name" value="DinG/Rad3-like"/>
</dbReference>
<keyword evidence="2" id="KW-0479">Metal-binding</keyword>
<keyword evidence="10" id="KW-0238">DNA-binding</keyword>
<dbReference type="PANTHER" id="PTHR11472:SF34">
    <property type="entry name" value="REGULATOR OF TELOMERE ELONGATION HELICASE 1"/>
    <property type="match status" value="1"/>
</dbReference>
<keyword evidence="8" id="KW-0408">Iron</keyword>
<keyword evidence="5" id="KW-0378">Hydrolase</keyword>
<dbReference type="RefSeq" id="WP_307254292.1">
    <property type="nucleotide sequence ID" value="NZ_JAUSTO010000006.1"/>
</dbReference>
<evidence type="ECO:0000256" key="10">
    <source>
        <dbReference type="ARBA" id="ARBA00023125"/>
    </source>
</evidence>
<dbReference type="GO" id="GO:0051539">
    <property type="term" value="F:4 iron, 4 sulfur cluster binding"/>
    <property type="evidence" value="ECO:0007669"/>
    <property type="project" value="UniProtKB-KW"/>
</dbReference>
<dbReference type="GO" id="GO:0016818">
    <property type="term" value="F:hydrolase activity, acting on acid anhydrides, in phosphorus-containing anhydrides"/>
    <property type="evidence" value="ECO:0007669"/>
    <property type="project" value="InterPro"/>
</dbReference>
<dbReference type="InterPro" id="IPR011604">
    <property type="entry name" value="PDDEXK-like_dom_sf"/>
</dbReference>
<dbReference type="Pfam" id="PF06733">
    <property type="entry name" value="DEAD_2"/>
    <property type="match status" value="1"/>
</dbReference>
<dbReference type="SUPFAM" id="SSF52540">
    <property type="entry name" value="P-loop containing nucleoside triphosphate hydrolases"/>
    <property type="match status" value="2"/>
</dbReference>
<reference evidence="15" key="1">
    <citation type="submission" date="2023-07" db="EMBL/GenBank/DDBJ databases">
        <title>Genomic Encyclopedia of Type Strains, Phase IV (KMG-IV): sequencing the most valuable type-strain genomes for metagenomic binning, comparative biology and taxonomic classification.</title>
        <authorList>
            <person name="Goeker M."/>
        </authorList>
    </citation>
    <scope>NUCLEOTIDE SEQUENCE</scope>
    <source>
        <strain evidence="15">DSM 19659</strain>
    </source>
</reference>
<dbReference type="InterPro" id="IPR006554">
    <property type="entry name" value="Helicase-like_DEXD_c2"/>
</dbReference>
<dbReference type="GO" id="GO:0006281">
    <property type="term" value="P:DNA repair"/>
    <property type="evidence" value="ECO:0007669"/>
    <property type="project" value="UniProtKB-KW"/>
</dbReference>
<proteinExistence type="inferred from homology"/>
<accession>A0AAE4AK66</accession>
<dbReference type="GO" id="GO:0043139">
    <property type="term" value="F:5'-3' DNA helicase activity"/>
    <property type="evidence" value="ECO:0007669"/>
    <property type="project" value="UniProtKB-EC"/>
</dbReference>
<dbReference type="InterPro" id="IPR010614">
    <property type="entry name" value="RAD3-like_helicase_DEAD"/>
</dbReference>
<keyword evidence="1" id="KW-0004">4Fe-4S</keyword>
<evidence type="ECO:0000256" key="2">
    <source>
        <dbReference type="ARBA" id="ARBA00022723"/>
    </source>
</evidence>
<comment type="caution">
    <text evidence="15">The sequence shown here is derived from an EMBL/GenBank/DDBJ whole genome shotgun (WGS) entry which is preliminary data.</text>
</comment>
<dbReference type="PROSITE" id="PS51193">
    <property type="entry name" value="HELICASE_ATP_BIND_2"/>
    <property type="match status" value="1"/>
</dbReference>
<dbReference type="Gene3D" id="3.40.50.300">
    <property type="entry name" value="P-loop containing nucleotide triphosphate hydrolases"/>
    <property type="match status" value="2"/>
</dbReference>
<keyword evidence="12" id="KW-0413">Isomerase</keyword>
<dbReference type="Gene3D" id="3.90.320.10">
    <property type="match status" value="1"/>
</dbReference>
<dbReference type="Pfam" id="PF13307">
    <property type="entry name" value="Helicase_C_2"/>
    <property type="match status" value="1"/>
</dbReference>
<evidence type="ECO:0000256" key="3">
    <source>
        <dbReference type="ARBA" id="ARBA00022741"/>
    </source>
</evidence>
<keyword evidence="7" id="KW-0067">ATP-binding</keyword>
<evidence type="ECO:0000256" key="4">
    <source>
        <dbReference type="ARBA" id="ARBA00022763"/>
    </source>
</evidence>
<keyword evidence="9" id="KW-0411">Iron-sulfur</keyword>
<dbReference type="Gene3D" id="1.10.30.20">
    <property type="entry name" value="Bacterial XPD DNA helicase, FeS cluster domain"/>
    <property type="match status" value="1"/>
</dbReference>
<dbReference type="Gene3D" id="1.10.275.40">
    <property type="match status" value="1"/>
</dbReference>
<dbReference type="PANTHER" id="PTHR11472">
    <property type="entry name" value="DNA REPAIR DEAD HELICASE RAD3/XP-D SUBFAMILY MEMBER"/>
    <property type="match status" value="1"/>
</dbReference>
<dbReference type="InterPro" id="IPR042493">
    <property type="entry name" value="XPD_DNA_FeS"/>
</dbReference>
<dbReference type="SMART" id="SM00491">
    <property type="entry name" value="HELICc2"/>
    <property type="match status" value="1"/>
</dbReference>
<evidence type="ECO:0000256" key="7">
    <source>
        <dbReference type="ARBA" id="ARBA00022840"/>
    </source>
</evidence>
<evidence type="ECO:0000256" key="13">
    <source>
        <dbReference type="ARBA" id="ARBA00038058"/>
    </source>
</evidence>
<keyword evidence="16" id="KW-1185">Reference proteome</keyword>
<name>A0AAE4AK66_9FIRM</name>
<evidence type="ECO:0000313" key="15">
    <source>
        <dbReference type="EMBL" id="MDQ0152573.1"/>
    </source>
</evidence>
<comment type="similarity">
    <text evidence="13">Belongs to the helicase family. DinG subfamily.</text>
</comment>